<evidence type="ECO:0000259" key="2">
    <source>
        <dbReference type="PROSITE" id="PS51688"/>
    </source>
</evidence>
<feature type="coiled-coil region" evidence="1">
    <location>
        <begin position="260"/>
        <end position="287"/>
    </location>
</feature>
<evidence type="ECO:0000313" key="6">
    <source>
        <dbReference type="Proteomes" id="UP000295709"/>
    </source>
</evidence>
<evidence type="ECO:0000313" key="5">
    <source>
        <dbReference type="Proteomes" id="UP000269375"/>
    </source>
</evidence>
<dbReference type="EMBL" id="RJTX01000002">
    <property type="protein sequence ID" value="ROH98006.1"/>
    <property type="molecule type" value="Genomic_DNA"/>
</dbReference>
<evidence type="ECO:0000313" key="3">
    <source>
        <dbReference type="EMBL" id="ROH98006.1"/>
    </source>
</evidence>
<name>A0A3N0VYW8_9FLAO</name>
<dbReference type="InterPro" id="IPR030392">
    <property type="entry name" value="S74_ICA"/>
</dbReference>
<dbReference type="OrthoDB" id="1399757at2"/>
<protein>
    <submittedName>
        <fullName evidence="4">Endosialidase-like protein</fullName>
    </submittedName>
    <submittedName>
        <fullName evidence="3">Tail fiber domain-containing protein</fullName>
    </submittedName>
</protein>
<evidence type="ECO:0000256" key="1">
    <source>
        <dbReference type="SAM" id="Coils"/>
    </source>
</evidence>
<reference evidence="3 5" key="1">
    <citation type="submission" date="2018-11" db="EMBL/GenBank/DDBJ databases">
        <title>Proposal to divide the Flavobacteriaceae and reorganize its genera based on Amino Acid Identity values calculated from whole genome sequences.</title>
        <authorList>
            <person name="Nicholson A.C."/>
            <person name="Gulvik C.A."/>
            <person name="Whitney A.M."/>
            <person name="Humrighouse B.W."/>
            <person name="Bell M."/>
            <person name="Holmes B."/>
            <person name="Steigerwalt A."/>
            <person name="Villarma A."/>
            <person name="Sheth M."/>
            <person name="Batra D."/>
            <person name="Pryor J."/>
            <person name="Bernardet J.-F."/>
            <person name="Hugo C."/>
            <person name="Kampfer P."/>
            <person name="Newman J."/>
            <person name="Mcquiston J.R."/>
        </authorList>
    </citation>
    <scope>NUCLEOTIDE SEQUENCE [LARGE SCALE GENOMIC DNA]</scope>
    <source>
        <strain evidence="3 5">DSM 15235</strain>
    </source>
</reference>
<dbReference type="Gene3D" id="4.10.1090.10">
    <property type="entry name" value="Endosialidase, domain 4"/>
    <property type="match status" value="1"/>
</dbReference>
<evidence type="ECO:0000313" key="4">
    <source>
        <dbReference type="EMBL" id="TDX92805.1"/>
    </source>
</evidence>
<dbReference type="Proteomes" id="UP000269375">
    <property type="component" value="Unassembled WGS sequence"/>
</dbReference>
<gene>
    <name evidence="4" type="ORF">BCF50_1746</name>
    <name evidence="3" type="ORF">EGI05_11710</name>
</gene>
<sequence>MKKMITFMVSCALFSTFDAQVGIRTSNPSAALDIVGLGNTSSTKSLEINNSSGTELLTVLNDGNVGINNNAPTVKLSIIEPGAKDALVIQSPDFGFFKGFVIQDTGGNNTSRFVITPGYIANNNTAALTGVPATNANGRNSVTFDVEGSTADIYTFQEGIIRPGYNNTTDLGDPDHRFGRLYLTNSPNVSSDIRLKENIKNLSYGLKEIMEMAPISYTLKDDTNKAVKLGFSAQEMKKIIPEIVETSENKMLGISYTEIIPVLVNALKEQQNKIDALEKKINNLMQKH</sequence>
<feature type="domain" description="Peptidase S74" evidence="2">
    <location>
        <begin position="191"/>
        <end position="281"/>
    </location>
</feature>
<dbReference type="Pfam" id="PF13884">
    <property type="entry name" value="Peptidase_S74"/>
    <property type="match status" value="1"/>
</dbReference>
<proteinExistence type="predicted"/>
<reference evidence="4 6" key="2">
    <citation type="submission" date="2019-03" db="EMBL/GenBank/DDBJ databases">
        <title>Genomic Encyclopedia of Archaeal and Bacterial Type Strains, Phase II (KMG-II): from individual species to whole genera.</title>
        <authorList>
            <person name="Goeker M."/>
        </authorList>
    </citation>
    <scope>NUCLEOTIDE SEQUENCE [LARGE SCALE GENOMIC DNA]</scope>
    <source>
        <strain evidence="4 6">DSM 15235</strain>
    </source>
</reference>
<dbReference type="AlphaFoldDB" id="A0A3N0VYW8"/>
<dbReference type="EMBL" id="SOQW01000002">
    <property type="protein sequence ID" value="TDX92805.1"/>
    <property type="molecule type" value="Genomic_DNA"/>
</dbReference>
<accession>A0A3N0VYW8</accession>
<keyword evidence="6" id="KW-1185">Reference proteome</keyword>
<keyword evidence="1" id="KW-0175">Coiled coil</keyword>
<dbReference type="RefSeq" id="WP_123263201.1">
    <property type="nucleotide sequence ID" value="NZ_RJTX01000002.1"/>
</dbReference>
<dbReference type="PROSITE" id="PS51688">
    <property type="entry name" value="ICA"/>
    <property type="match status" value="1"/>
</dbReference>
<dbReference type="Proteomes" id="UP000295709">
    <property type="component" value="Unassembled WGS sequence"/>
</dbReference>
<dbReference type="InterPro" id="IPR044914">
    <property type="entry name" value="Endosialidase_C_dom_sf"/>
</dbReference>
<organism evidence="3 5">
    <name type="scientific">Chryseobacterium daecheongense</name>
    <dbReference type="NCBI Taxonomy" id="192389"/>
    <lineage>
        <taxon>Bacteria</taxon>
        <taxon>Pseudomonadati</taxon>
        <taxon>Bacteroidota</taxon>
        <taxon>Flavobacteriia</taxon>
        <taxon>Flavobacteriales</taxon>
        <taxon>Weeksellaceae</taxon>
        <taxon>Chryseobacterium group</taxon>
        <taxon>Chryseobacterium</taxon>
    </lineage>
</organism>
<comment type="caution">
    <text evidence="3">The sequence shown here is derived from an EMBL/GenBank/DDBJ whole genome shotgun (WGS) entry which is preliminary data.</text>
</comment>